<sequence>MFETLFTRPHVLAAHNLAPCLEPRKRFLVHCQEQGYPPKSIRKIAWILLVFSQSADLSRPRQITHEEIAFAVDHRIRLIRSERTNESRSSRLLFIHTATAWLRFLGLLEERHPTNEPFVRSVEHYVDFMRDQRGLSPATISNCRDEIGHFLATVCRPDKELDALTIHDVDAYLAYQSNHGWARASLHALASTLRNFFRYVEGQGWATNVASGIEAPVVYREEGLPLGPNWEDVQRFVASFVGDSTIDLRNRAMIMLLVVYGLRRGEVVRLRLEDIDWCGEILHVNRPKQRCTQQYPLVATVGNAILRYLKEARPRSAHRELFLSVEAPIRPLSPGCVSGIVRSRLATLGIDIPRRGAHCLRHANARHLLDAGFALKEIGDHLGHRSASSTRTYAKVDLTGLRCVAEIDLGSLL</sequence>
<dbReference type="InterPro" id="IPR004107">
    <property type="entry name" value="Integrase_SAM-like_N"/>
</dbReference>
<dbReference type="GO" id="GO:0003677">
    <property type="term" value="F:DNA binding"/>
    <property type="evidence" value="ECO:0007669"/>
    <property type="project" value="UniProtKB-UniRule"/>
</dbReference>
<dbReference type="InterPro" id="IPR010998">
    <property type="entry name" value="Integrase_recombinase_N"/>
</dbReference>
<dbReference type="Pfam" id="PF02899">
    <property type="entry name" value="Phage_int_SAM_1"/>
    <property type="match status" value="1"/>
</dbReference>
<dbReference type="Gene3D" id="1.10.150.130">
    <property type="match status" value="1"/>
</dbReference>
<evidence type="ECO:0000256" key="2">
    <source>
        <dbReference type="ARBA" id="ARBA00023125"/>
    </source>
</evidence>
<evidence type="ECO:0000256" key="4">
    <source>
        <dbReference type="PROSITE-ProRule" id="PRU01248"/>
    </source>
</evidence>
<dbReference type="InterPro" id="IPR050090">
    <property type="entry name" value="Tyrosine_recombinase_XerCD"/>
</dbReference>
<feature type="domain" description="Core-binding (CB)" evidence="6">
    <location>
        <begin position="116"/>
        <end position="201"/>
    </location>
</feature>
<evidence type="ECO:0000259" key="6">
    <source>
        <dbReference type="PROSITE" id="PS51900"/>
    </source>
</evidence>
<dbReference type="PROSITE" id="PS51900">
    <property type="entry name" value="CB"/>
    <property type="match status" value="1"/>
</dbReference>
<dbReference type="GO" id="GO:0015074">
    <property type="term" value="P:DNA integration"/>
    <property type="evidence" value="ECO:0007669"/>
    <property type="project" value="UniProtKB-KW"/>
</dbReference>
<dbReference type="RefSeq" id="WP_200828881.1">
    <property type="nucleotide sequence ID" value="NZ_FCON02000140.1"/>
</dbReference>
<evidence type="ECO:0000256" key="1">
    <source>
        <dbReference type="ARBA" id="ARBA00022908"/>
    </source>
</evidence>
<dbReference type="AlphaFoldDB" id="A0A158KSX8"/>
<dbReference type="PROSITE" id="PS51898">
    <property type="entry name" value="TYR_RECOMBINASE"/>
    <property type="match status" value="1"/>
</dbReference>
<dbReference type="SUPFAM" id="SSF56349">
    <property type="entry name" value="DNA breaking-rejoining enzymes"/>
    <property type="match status" value="1"/>
</dbReference>
<reference evidence="7" key="1">
    <citation type="submission" date="2016-01" db="EMBL/GenBank/DDBJ databases">
        <authorList>
            <person name="Peeters C."/>
        </authorList>
    </citation>
    <scope>NUCLEOTIDE SEQUENCE [LARGE SCALE GENOMIC DNA]</scope>
    <source>
        <strain evidence="7">LMG 22940</strain>
    </source>
</reference>
<keyword evidence="3" id="KW-0233">DNA recombination</keyword>
<evidence type="ECO:0000313" key="8">
    <source>
        <dbReference type="Proteomes" id="UP000054770"/>
    </source>
</evidence>
<dbReference type="InterPro" id="IPR002104">
    <property type="entry name" value="Integrase_catalytic"/>
</dbReference>
<keyword evidence="2 4" id="KW-0238">DNA-binding</keyword>
<dbReference type="Pfam" id="PF00589">
    <property type="entry name" value="Phage_integrase"/>
    <property type="match status" value="1"/>
</dbReference>
<dbReference type="InterPro" id="IPR011010">
    <property type="entry name" value="DNA_brk_join_enz"/>
</dbReference>
<name>A0A158KSX8_9BURK</name>
<protein>
    <submittedName>
        <fullName evidence="7">Integrase family protein</fullName>
    </submittedName>
</protein>
<dbReference type="PANTHER" id="PTHR30349:SF90">
    <property type="entry name" value="TYROSINE RECOMBINASE XERD"/>
    <property type="match status" value="1"/>
</dbReference>
<evidence type="ECO:0000259" key="5">
    <source>
        <dbReference type="PROSITE" id="PS51898"/>
    </source>
</evidence>
<accession>A0A158KSX8</accession>
<evidence type="ECO:0000256" key="3">
    <source>
        <dbReference type="ARBA" id="ARBA00023172"/>
    </source>
</evidence>
<evidence type="ECO:0000313" key="7">
    <source>
        <dbReference type="EMBL" id="SAL83541.1"/>
    </source>
</evidence>
<feature type="domain" description="Tyr recombinase" evidence="5">
    <location>
        <begin position="223"/>
        <end position="406"/>
    </location>
</feature>
<comment type="caution">
    <text evidence="7">The sequence shown here is derived from an EMBL/GenBank/DDBJ whole genome shotgun (WGS) entry which is preliminary data.</text>
</comment>
<dbReference type="PANTHER" id="PTHR30349">
    <property type="entry name" value="PHAGE INTEGRASE-RELATED"/>
    <property type="match status" value="1"/>
</dbReference>
<dbReference type="Gene3D" id="1.10.443.10">
    <property type="entry name" value="Intergrase catalytic core"/>
    <property type="match status" value="1"/>
</dbReference>
<proteinExistence type="predicted"/>
<organism evidence="7 8">
    <name type="scientific">Caballeronia choica</name>
    <dbReference type="NCBI Taxonomy" id="326476"/>
    <lineage>
        <taxon>Bacteria</taxon>
        <taxon>Pseudomonadati</taxon>
        <taxon>Pseudomonadota</taxon>
        <taxon>Betaproteobacteria</taxon>
        <taxon>Burkholderiales</taxon>
        <taxon>Burkholderiaceae</taxon>
        <taxon>Caballeronia</taxon>
    </lineage>
</organism>
<dbReference type="InterPro" id="IPR044068">
    <property type="entry name" value="CB"/>
</dbReference>
<keyword evidence="1" id="KW-0229">DNA integration</keyword>
<gene>
    <name evidence="7" type="ORF">AWB68_06948</name>
</gene>
<keyword evidence="8" id="KW-1185">Reference proteome</keyword>
<dbReference type="InterPro" id="IPR013762">
    <property type="entry name" value="Integrase-like_cat_sf"/>
</dbReference>
<dbReference type="EMBL" id="FCON02000140">
    <property type="protein sequence ID" value="SAL83541.1"/>
    <property type="molecule type" value="Genomic_DNA"/>
</dbReference>
<dbReference type="GO" id="GO:0006310">
    <property type="term" value="P:DNA recombination"/>
    <property type="evidence" value="ECO:0007669"/>
    <property type="project" value="UniProtKB-KW"/>
</dbReference>
<dbReference type="Proteomes" id="UP000054770">
    <property type="component" value="Unassembled WGS sequence"/>
</dbReference>